<gene>
    <name evidence="5" type="ORF">A2519_13770</name>
</gene>
<dbReference type="PROSITE" id="PS01124">
    <property type="entry name" value="HTH_ARAC_FAMILY_2"/>
    <property type="match status" value="1"/>
</dbReference>
<evidence type="ECO:0000256" key="1">
    <source>
        <dbReference type="ARBA" id="ARBA00023015"/>
    </source>
</evidence>
<evidence type="ECO:0000256" key="2">
    <source>
        <dbReference type="ARBA" id="ARBA00023125"/>
    </source>
</evidence>
<dbReference type="GO" id="GO:0003700">
    <property type="term" value="F:DNA-binding transcription factor activity"/>
    <property type="evidence" value="ECO:0007669"/>
    <property type="project" value="InterPro"/>
</dbReference>
<accession>A0A1F7FKN2</accession>
<evidence type="ECO:0000313" key="5">
    <source>
        <dbReference type="EMBL" id="OGK07036.1"/>
    </source>
</evidence>
<dbReference type="PRINTS" id="PR00032">
    <property type="entry name" value="HTHARAC"/>
</dbReference>
<name>A0A1F7FKN2_UNCRA</name>
<proteinExistence type="predicted"/>
<dbReference type="InterPro" id="IPR018060">
    <property type="entry name" value="HTH_AraC"/>
</dbReference>
<dbReference type="Gene3D" id="1.10.10.60">
    <property type="entry name" value="Homeodomain-like"/>
    <property type="match status" value="2"/>
</dbReference>
<dbReference type="PANTHER" id="PTHR43280">
    <property type="entry name" value="ARAC-FAMILY TRANSCRIPTIONAL REGULATOR"/>
    <property type="match status" value="1"/>
</dbReference>
<protein>
    <recommendedName>
        <fullName evidence="4">HTH araC/xylS-type domain-containing protein</fullName>
    </recommendedName>
</protein>
<dbReference type="EMBL" id="MFYX01000015">
    <property type="protein sequence ID" value="OGK07036.1"/>
    <property type="molecule type" value="Genomic_DNA"/>
</dbReference>
<comment type="caution">
    <text evidence="5">The sequence shown here is derived from an EMBL/GenBank/DDBJ whole genome shotgun (WGS) entry which is preliminary data.</text>
</comment>
<keyword evidence="1" id="KW-0805">Transcription regulation</keyword>
<dbReference type="SUPFAM" id="SSF46689">
    <property type="entry name" value="Homeodomain-like"/>
    <property type="match status" value="1"/>
</dbReference>
<evidence type="ECO:0000256" key="3">
    <source>
        <dbReference type="ARBA" id="ARBA00023163"/>
    </source>
</evidence>
<sequence length="552" mass="63796">MHETLKIPSLFDTSMGYAILADASGVIHDCTDPIGKMIKSTGKKIIGKKIDNLFQQLTPPGISAPLINVIKNNLICPDGIYVRVLYKEFFSTLNKGIFLFSYSRPIALTNRQYFLIHLFPQTFNSPIVQRFLTLYRGFNIPVAVIEEDNRILMVNTAFSEALNFPHMSAILRKNIMELLDSTYHTSNPFSFRERNDYIQRIAESHGARWEPVVAVSRQETPCKTLFHTYKIAITNGRDKGFSARSDPASSMSYLASRKPFNTDSRDLRIEFTFIPGTGMDWAMALSHIFNETDGFDPAYHIDIKHKEGLTFQLCRRSVPVAAHSLNVRNTKKGINCVFERIGAFFSIIVCGKQVMTYCDPMPILDIRSRYLYFYAWKKDLTIEKLTISTRPSLFNMEKMEEHSPRLISFKLLPDVFFSYYLEPVNMLNRYCVAIYFKRIISPSKASNKNRTTALFQEAYNYINDNFRKKIDFKSLSKSCCVCVVHFIRKFKETYGATPKHHQMELRLKEAMGLIKTSGYAIREISEMVGFENEANFYKMFKKYFNKNPGEFR</sequence>
<dbReference type="AlphaFoldDB" id="A0A1F7FKN2"/>
<dbReference type="Pfam" id="PF12833">
    <property type="entry name" value="HTH_18"/>
    <property type="match status" value="1"/>
</dbReference>
<dbReference type="GO" id="GO:0043565">
    <property type="term" value="F:sequence-specific DNA binding"/>
    <property type="evidence" value="ECO:0007669"/>
    <property type="project" value="InterPro"/>
</dbReference>
<reference evidence="5 6" key="1">
    <citation type="journal article" date="2016" name="Nat. Commun.">
        <title>Thousands of microbial genomes shed light on interconnected biogeochemical processes in an aquifer system.</title>
        <authorList>
            <person name="Anantharaman K."/>
            <person name="Brown C.T."/>
            <person name="Hug L.A."/>
            <person name="Sharon I."/>
            <person name="Castelle C.J."/>
            <person name="Probst A.J."/>
            <person name="Thomas B.C."/>
            <person name="Singh A."/>
            <person name="Wilkins M.J."/>
            <person name="Karaoz U."/>
            <person name="Brodie E.L."/>
            <person name="Williams K.H."/>
            <person name="Hubbard S.S."/>
            <person name="Banfield J.F."/>
        </authorList>
    </citation>
    <scope>NUCLEOTIDE SEQUENCE [LARGE SCALE GENOMIC DNA]</scope>
</reference>
<organism evidence="5 6">
    <name type="scientific">Candidatus Raymondbacteria bacterium RIFOXYD12_FULL_49_13</name>
    <dbReference type="NCBI Taxonomy" id="1817890"/>
    <lineage>
        <taxon>Bacteria</taxon>
        <taxon>Raymondiibacteriota</taxon>
    </lineage>
</organism>
<dbReference type="SMART" id="SM00342">
    <property type="entry name" value="HTH_ARAC"/>
    <property type="match status" value="1"/>
</dbReference>
<keyword evidence="2" id="KW-0238">DNA-binding</keyword>
<feature type="domain" description="HTH araC/xylS-type" evidence="4">
    <location>
        <begin position="456"/>
        <end position="552"/>
    </location>
</feature>
<dbReference type="InterPro" id="IPR020449">
    <property type="entry name" value="Tscrpt_reg_AraC-type_HTH"/>
</dbReference>
<dbReference type="PANTHER" id="PTHR43280:SF2">
    <property type="entry name" value="HTH-TYPE TRANSCRIPTIONAL REGULATOR EXSA"/>
    <property type="match status" value="1"/>
</dbReference>
<dbReference type="InterPro" id="IPR009057">
    <property type="entry name" value="Homeodomain-like_sf"/>
</dbReference>
<dbReference type="PROSITE" id="PS00041">
    <property type="entry name" value="HTH_ARAC_FAMILY_1"/>
    <property type="match status" value="1"/>
</dbReference>
<evidence type="ECO:0000259" key="4">
    <source>
        <dbReference type="PROSITE" id="PS01124"/>
    </source>
</evidence>
<dbReference type="InterPro" id="IPR018062">
    <property type="entry name" value="HTH_AraC-typ_CS"/>
</dbReference>
<keyword evidence="3" id="KW-0804">Transcription</keyword>
<dbReference type="Proteomes" id="UP000179243">
    <property type="component" value="Unassembled WGS sequence"/>
</dbReference>
<evidence type="ECO:0000313" key="6">
    <source>
        <dbReference type="Proteomes" id="UP000179243"/>
    </source>
</evidence>